<dbReference type="Gene3D" id="3.30.1120.10">
    <property type="match status" value="1"/>
</dbReference>
<feature type="domain" description="Sulfatase N-terminal" evidence="7">
    <location>
        <begin position="68"/>
        <end position="389"/>
    </location>
</feature>
<evidence type="ECO:0000256" key="2">
    <source>
        <dbReference type="ARBA" id="ARBA00008779"/>
    </source>
</evidence>
<dbReference type="Pfam" id="PF00884">
    <property type="entry name" value="Sulfatase"/>
    <property type="match status" value="1"/>
</dbReference>
<keyword evidence="4" id="KW-0378">Hydrolase</keyword>
<sequence length="563" mass="63206">MAIVRLVSCQPSKFLILASIAAAVALLLVLQISPGHLRIETDSVLYYKPRGDDPKHFLPTAEGTGQKPNIVFLLVDDLGYNDVGYHAKNGKSAIRTPNIDELAEQGVKLENYYVQPLCSPTRSQLMTGRYQIRMGIQHYLFEHSRPQCLPLDEVTLPTKLKEVGYSTHAIGKWHLGFCHRACLPTSRGFDTFFGLYTGGGDHWYYNRSMESHRHVSGHDLHDDTTEELKNVRQYDGIYSAELFTSRAQKIIKQHRRDRPFFLYLAYKNVHFPIQAPQRYKNLYQDSISANHRRTYAGMVSAVDESVRNLTRTLKEEGVWDNTIVIFSSDNGGSLTSQGNNWPLRGGKKNLNEGGVRAVGFVSGPLLPKAVQGTVNAELIHVSDWLPTLVRSVAGGHTNNTKPLDGYDVWKTISERAASPRTEILHNIDPMQDYESLSLEDQALLTSLAGDHNFDPGICAAIRVGDWKLLTGASGSSKWRRPPESPDVIPAKTCPGSSNAIQLYNIRYDPRETCNVARDNKEIVLKLLQRLQYYQSVSVPVDFPATDERANPQLHGGFWMPYLD</sequence>
<comment type="similarity">
    <text evidence="2">Belongs to the sulfatase family.</text>
</comment>
<evidence type="ECO:0000256" key="3">
    <source>
        <dbReference type="ARBA" id="ARBA00022723"/>
    </source>
</evidence>
<dbReference type="OMA" id="DPRETCN"/>
<name>A0A8B7YV06_ACAPL</name>
<keyword evidence="3" id="KW-0479">Metal-binding</keyword>
<dbReference type="Proteomes" id="UP000694845">
    <property type="component" value="Unplaced"/>
</dbReference>
<dbReference type="PROSITE" id="PS00149">
    <property type="entry name" value="SULFATASE_2"/>
    <property type="match status" value="1"/>
</dbReference>
<dbReference type="InterPro" id="IPR047115">
    <property type="entry name" value="ARSB"/>
</dbReference>
<evidence type="ECO:0000256" key="6">
    <source>
        <dbReference type="ARBA" id="ARBA00023180"/>
    </source>
</evidence>
<evidence type="ECO:0000313" key="8">
    <source>
        <dbReference type="Proteomes" id="UP000694845"/>
    </source>
</evidence>
<organism evidence="8 9">
    <name type="scientific">Acanthaster planci</name>
    <name type="common">Crown-of-thorns starfish</name>
    <dbReference type="NCBI Taxonomy" id="133434"/>
    <lineage>
        <taxon>Eukaryota</taxon>
        <taxon>Metazoa</taxon>
        <taxon>Echinodermata</taxon>
        <taxon>Eleutherozoa</taxon>
        <taxon>Asterozoa</taxon>
        <taxon>Asteroidea</taxon>
        <taxon>Valvatacea</taxon>
        <taxon>Valvatida</taxon>
        <taxon>Acanthasteridae</taxon>
        <taxon>Acanthaster</taxon>
    </lineage>
</organism>
<dbReference type="InterPro" id="IPR000917">
    <property type="entry name" value="Sulfatase_N"/>
</dbReference>
<dbReference type="AlphaFoldDB" id="A0A8B7YV06"/>
<protein>
    <submittedName>
        <fullName evidence="9">Arylsulfatase B-like</fullName>
    </submittedName>
</protein>
<dbReference type="PROSITE" id="PS00523">
    <property type="entry name" value="SULFATASE_1"/>
    <property type="match status" value="1"/>
</dbReference>
<dbReference type="GO" id="GO:0046872">
    <property type="term" value="F:metal ion binding"/>
    <property type="evidence" value="ECO:0007669"/>
    <property type="project" value="UniProtKB-KW"/>
</dbReference>
<dbReference type="PANTHER" id="PTHR10342">
    <property type="entry name" value="ARYLSULFATASE"/>
    <property type="match status" value="1"/>
</dbReference>
<keyword evidence="6" id="KW-0325">Glycoprotein</keyword>
<dbReference type="OrthoDB" id="103349at2759"/>
<evidence type="ECO:0000256" key="5">
    <source>
        <dbReference type="ARBA" id="ARBA00022837"/>
    </source>
</evidence>
<reference evidence="9" key="1">
    <citation type="submission" date="2025-08" db="UniProtKB">
        <authorList>
            <consortium name="RefSeq"/>
        </authorList>
    </citation>
    <scope>IDENTIFICATION</scope>
</reference>
<dbReference type="GeneID" id="110982778"/>
<dbReference type="GO" id="GO:0008484">
    <property type="term" value="F:sulfuric ester hydrolase activity"/>
    <property type="evidence" value="ECO:0007669"/>
    <property type="project" value="InterPro"/>
</dbReference>
<dbReference type="RefSeq" id="XP_022097133.1">
    <property type="nucleotide sequence ID" value="XM_022241441.1"/>
</dbReference>
<dbReference type="CDD" id="cd16029">
    <property type="entry name" value="4-S"/>
    <property type="match status" value="1"/>
</dbReference>
<evidence type="ECO:0000256" key="1">
    <source>
        <dbReference type="ARBA" id="ARBA00001913"/>
    </source>
</evidence>
<dbReference type="InterPro" id="IPR017850">
    <property type="entry name" value="Alkaline_phosphatase_core_sf"/>
</dbReference>
<keyword evidence="5" id="KW-0106">Calcium</keyword>
<dbReference type="PANTHER" id="PTHR10342:SF274">
    <property type="entry name" value="ARYLSULFATASE B"/>
    <property type="match status" value="1"/>
</dbReference>
<comment type="cofactor">
    <cofactor evidence="1">
        <name>Ca(2+)</name>
        <dbReference type="ChEBI" id="CHEBI:29108"/>
    </cofactor>
</comment>
<dbReference type="KEGG" id="aplc:110982778"/>
<proteinExistence type="inferred from homology"/>
<dbReference type="SUPFAM" id="SSF53649">
    <property type="entry name" value="Alkaline phosphatase-like"/>
    <property type="match status" value="1"/>
</dbReference>
<gene>
    <name evidence="9" type="primary">LOC110982778</name>
</gene>
<dbReference type="Gene3D" id="3.40.720.10">
    <property type="entry name" value="Alkaline Phosphatase, subunit A"/>
    <property type="match status" value="1"/>
</dbReference>
<accession>A0A8B7YV06</accession>
<evidence type="ECO:0000256" key="4">
    <source>
        <dbReference type="ARBA" id="ARBA00022801"/>
    </source>
</evidence>
<evidence type="ECO:0000313" key="9">
    <source>
        <dbReference type="RefSeq" id="XP_022097133.1"/>
    </source>
</evidence>
<dbReference type="InterPro" id="IPR024607">
    <property type="entry name" value="Sulfatase_CS"/>
</dbReference>
<keyword evidence="8" id="KW-1185">Reference proteome</keyword>
<evidence type="ECO:0000259" key="7">
    <source>
        <dbReference type="Pfam" id="PF00884"/>
    </source>
</evidence>